<feature type="domain" description="ABC transporter" evidence="8">
    <location>
        <begin position="330"/>
        <end position="563"/>
    </location>
</feature>
<evidence type="ECO:0000256" key="6">
    <source>
        <dbReference type="ARBA" id="ARBA00023136"/>
    </source>
</evidence>
<keyword evidence="3" id="KW-0547">Nucleotide-binding</keyword>
<feature type="domain" description="ABC transmembrane type-1" evidence="9">
    <location>
        <begin position="21"/>
        <end position="299"/>
    </location>
</feature>
<name>A0ABY2RYM9_9PSEU</name>
<dbReference type="Proteomes" id="UP000309992">
    <property type="component" value="Unassembled WGS sequence"/>
</dbReference>
<dbReference type="Pfam" id="PF00664">
    <property type="entry name" value="ABC_membrane"/>
    <property type="match status" value="1"/>
</dbReference>
<keyword evidence="2 7" id="KW-0812">Transmembrane</keyword>
<feature type="transmembrane region" description="Helical" evidence="7">
    <location>
        <begin position="234"/>
        <end position="258"/>
    </location>
</feature>
<dbReference type="RefSeq" id="WP_112267931.1">
    <property type="nucleotide sequence ID" value="NZ_SWMS01000017.1"/>
</dbReference>
<dbReference type="InterPro" id="IPR003593">
    <property type="entry name" value="AAA+_ATPase"/>
</dbReference>
<keyword evidence="11" id="KW-1185">Reference proteome</keyword>
<evidence type="ECO:0000313" key="10">
    <source>
        <dbReference type="EMBL" id="TKG65805.1"/>
    </source>
</evidence>
<dbReference type="Gene3D" id="3.40.50.300">
    <property type="entry name" value="P-loop containing nucleotide triphosphate hydrolases"/>
    <property type="match status" value="1"/>
</dbReference>
<evidence type="ECO:0000256" key="7">
    <source>
        <dbReference type="SAM" id="Phobius"/>
    </source>
</evidence>
<evidence type="ECO:0000256" key="5">
    <source>
        <dbReference type="ARBA" id="ARBA00022989"/>
    </source>
</evidence>
<keyword evidence="4 10" id="KW-0067">ATP-binding</keyword>
<dbReference type="Gene3D" id="1.20.1560.10">
    <property type="entry name" value="ABC transporter type 1, transmembrane domain"/>
    <property type="match status" value="1"/>
</dbReference>
<accession>A0ABY2RYM9</accession>
<dbReference type="InterPro" id="IPR017871">
    <property type="entry name" value="ABC_transporter-like_CS"/>
</dbReference>
<dbReference type="InterPro" id="IPR036640">
    <property type="entry name" value="ABC1_TM_sf"/>
</dbReference>
<evidence type="ECO:0000256" key="1">
    <source>
        <dbReference type="ARBA" id="ARBA00004651"/>
    </source>
</evidence>
<dbReference type="SMART" id="SM00382">
    <property type="entry name" value="AAA"/>
    <property type="match status" value="1"/>
</dbReference>
<dbReference type="SUPFAM" id="SSF90123">
    <property type="entry name" value="ABC transporter transmembrane region"/>
    <property type="match status" value="1"/>
</dbReference>
<dbReference type="InterPro" id="IPR003439">
    <property type="entry name" value="ABC_transporter-like_ATP-bd"/>
</dbReference>
<gene>
    <name evidence="10" type="ORF">FCN18_26755</name>
</gene>
<comment type="caution">
    <text evidence="10">The sequence shown here is derived from an EMBL/GenBank/DDBJ whole genome shotgun (WGS) entry which is preliminary data.</text>
</comment>
<dbReference type="InterPro" id="IPR011527">
    <property type="entry name" value="ABC1_TM_dom"/>
</dbReference>
<feature type="transmembrane region" description="Helical" evidence="7">
    <location>
        <begin position="156"/>
        <end position="175"/>
    </location>
</feature>
<dbReference type="PANTHER" id="PTHR24221">
    <property type="entry name" value="ATP-BINDING CASSETTE SUB-FAMILY B"/>
    <property type="match status" value="1"/>
</dbReference>
<feature type="transmembrane region" description="Helical" evidence="7">
    <location>
        <begin position="54"/>
        <end position="73"/>
    </location>
</feature>
<comment type="subcellular location">
    <subcellularLocation>
        <location evidence="1">Cell membrane</location>
        <topology evidence="1">Multi-pass membrane protein</topology>
    </subcellularLocation>
</comment>
<evidence type="ECO:0000259" key="9">
    <source>
        <dbReference type="PROSITE" id="PS50929"/>
    </source>
</evidence>
<proteinExistence type="predicted"/>
<keyword evidence="5 7" id="KW-1133">Transmembrane helix</keyword>
<dbReference type="PROSITE" id="PS50929">
    <property type="entry name" value="ABC_TM1F"/>
    <property type="match status" value="1"/>
</dbReference>
<dbReference type="InterPro" id="IPR039421">
    <property type="entry name" value="Type_1_exporter"/>
</dbReference>
<evidence type="ECO:0000259" key="8">
    <source>
        <dbReference type="PROSITE" id="PS50893"/>
    </source>
</evidence>
<feature type="transmembrane region" description="Helical" evidence="7">
    <location>
        <begin position="127"/>
        <end position="150"/>
    </location>
</feature>
<evidence type="ECO:0000256" key="4">
    <source>
        <dbReference type="ARBA" id="ARBA00022840"/>
    </source>
</evidence>
<feature type="transmembrane region" description="Helical" evidence="7">
    <location>
        <begin position="21"/>
        <end position="42"/>
    </location>
</feature>
<dbReference type="CDD" id="cd07346">
    <property type="entry name" value="ABC_6TM_exporters"/>
    <property type="match status" value="1"/>
</dbReference>
<dbReference type="SUPFAM" id="SSF52540">
    <property type="entry name" value="P-loop containing nucleoside triphosphate hydrolases"/>
    <property type="match status" value="1"/>
</dbReference>
<reference evidence="10 11" key="1">
    <citation type="journal article" date="2015" name="Antonie Van Leeuwenhoek">
        <title>Prauserella endophytica sp. nov., an endophytic actinobacterium isolated from Tamarix taklamakanensis.</title>
        <authorList>
            <person name="Liu J.M."/>
            <person name="Habden X."/>
            <person name="Guo L."/>
            <person name="Tuo L."/>
            <person name="Jiang Z.K."/>
            <person name="Liu S.W."/>
            <person name="Liu X.F."/>
            <person name="Chen L."/>
            <person name="Li R.F."/>
            <person name="Zhang Y.Q."/>
            <person name="Sun C.H."/>
        </authorList>
    </citation>
    <scope>NUCLEOTIDE SEQUENCE [LARGE SCALE GENOMIC DNA]</scope>
    <source>
        <strain evidence="10 11">CGMCC 4.7182</strain>
    </source>
</reference>
<evidence type="ECO:0000313" key="11">
    <source>
        <dbReference type="Proteomes" id="UP000309992"/>
    </source>
</evidence>
<dbReference type="PROSITE" id="PS00211">
    <property type="entry name" value="ABC_TRANSPORTER_1"/>
    <property type="match status" value="1"/>
</dbReference>
<evidence type="ECO:0000256" key="2">
    <source>
        <dbReference type="ARBA" id="ARBA00022692"/>
    </source>
</evidence>
<protein>
    <submittedName>
        <fullName evidence="10">ABC transporter ATP-binding protein</fullName>
    </submittedName>
</protein>
<sequence>MIRMLLRVLGPEYAKPVRRTVALMTITAIAEGLSYALLVPVLRALFGGDPGGAWPWLAAFGGAVAVFAVLRYLSDLSGFRVGTSLLLGMYHRLGDHLARLPIGWYSAARVGEVSVLASRGVLDAMGVAAHLLAPFVSACVTPLTIVAVLLALNWQLGLAALVAAPIVAAIQIWTGRSMAAHDAERHERDHEAAGRVIEYLQAQPVLRAGGRTHERFEMLDDSLREVQRASRRTLLSALPGTVGLTLAVQAMFTVVLVLGTHLALGGHIGVAEVLAILVLAARCADPLLSLSDIGGKLRGARSELARLDAVLRTEPLPEPRDPVEPEGHALEFDAVTFRHGDRVVLDGVSLSVPEGRRLAVVGPSGAGKSTLLRLLARFHDVDAGAVRVGGADVREIETGELMSRIAIVFQDVYLFDGTIEENVRLGRPGASVAEVRAAASAAGLDDVVERLPGGWAANVGEGGALLSGGERQRVSIARALLKDAPIVLLDEVTSALDPVNEAAVHAGIERLLAGRTVVLVAHRLRTVRNADRIVFLEGGRVVEEGGHDELLRRGGRYAEFWRLATTPG</sequence>
<dbReference type="Pfam" id="PF00005">
    <property type="entry name" value="ABC_tran"/>
    <property type="match status" value="1"/>
</dbReference>
<dbReference type="EMBL" id="SWMS01000017">
    <property type="protein sequence ID" value="TKG65805.1"/>
    <property type="molecule type" value="Genomic_DNA"/>
</dbReference>
<dbReference type="GO" id="GO:0005524">
    <property type="term" value="F:ATP binding"/>
    <property type="evidence" value="ECO:0007669"/>
    <property type="project" value="UniProtKB-KW"/>
</dbReference>
<dbReference type="InterPro" id="IPR027417">
    <property type="entry name" value="P-loop_NTPase"/>
</dbReference>
<evidence type="ECO:0000256" key="3">
    <source>
        <dbReference type="ARBA" id="ARBA00022741"/>
    </source>
</evidence>
<organism evidence="10 11">
    <name type="scientific">Prauserella endophytica</name>
    <dbReference type="NCBI Taxonomy" id="1592324"/>
    <lineage>
        <taxon>Bacteria</taxon>
        <taxon>Bacillati</taxon>
        <taxon>Actinomycetota</taxon>
        <taxon>Actinomycetes</taxon>
        <taxon>Pseudonocardiales</taxon>
        <taxon>Pseudonocardiaceae</taxon>
        <taxon>Prauserella</taxon>
        <taxon>Prauserella coralliicola group</taxon>
    </lineage>
</organism>
<keyword evidence="6 7" id="KW-0472">Membrane</keyword>
<dbReference type="PROSITE" id="PS50893">
    <property type="entry name" value="ABC_TRANSPORTER_2"/>
    <property type="match status" value="1"/>
</dbReference>
<dbReference type="PANTHER" id="PTHR24221:SF654">
    <property type="entry name" value="ATP-BINDING CASSETTE SUB-FAMILY B MEMBER 6"/>
    <property type="match status" value="1"/>
</dbReference>